<keyword evidence="2" id="KW-1185">Reference proteome</keyword>
<proteinExistence type="predicted"/>
<evidence type="ECO:0000313" key="2">
    <source>
        <dbReference type="Proteomes" id="UP000295620"/>
    </source>
</evidence>
<name>A0A4V3D1A2_9SPHI</name>
<sequence>MTELQIIYYNAVLFIAEQLQCRDLFFFWNRRYPAYLSIFQTNFDTS</sequence>
<evidence type="ECO:0000313" key="1">
    <source>
        <dbReference type="EMBL" id="TDQ09857.1"/>
    </source>
</evidence>
<reference evidence="1 2" key="1">
    <citation type="submission" date="2019-03" db="EMBL/GenBank/DDBJ databases">
        <title>Genomic Encyclopedia of Archaeal and Bacterial Type Strains, Phase II (KMG-II): from individual species to whole genera.</title>
        <authorList>
            <person name="Goeker M."/>
        </authorList>
    </citation>
    <scope>NUCLEOTIDE SEQUENCE [LARGE SCALE GENOMIC DNA]</scope>
    <source>
        <strain evidence="1 2">DSM 19035</strain>
    </source>
</reference>
<comment type="caution">
    <text evidence="1">The sequence shown here is derived from an EMBL/GenBank/DDBJ whole genome shotgun (WGS) entry which is preliminary data.</text>
</comment>
<dbReference type="Proteomes" id="UP000295620">
    <property type="component" value="Unassembled WGS sequence"/>
</dbReference>
<organism evidence="1 2">
    <name type="scientific">Pedobacter metabolipauper</name>
    <dbReference type="NCBI Taxonomy" id="425513"/>
    <lineage>
        <taxon>Bacteria</taxon>
        <taxon>Pseudomonadati</taxon>
        <taxon>Bacteroidota</taxon>
        <taxon>Sphingobacteriia</taxon>
        <taxon>Sphingobacteriales</taxon>
        <taxon>Sphingobacteriaceae</taxon>
        <taxon>Pedobacter</taxon>
    </lineage>
</organism>
<accession>A0A4V3D1A2</accession>
<gene>
    <name evidence="1" type="ORF">ATK78_2016</name>
</gene>
<dbReference type="AlphaFoldDB" id="A0A4V3D1A2"/>
<protein>
    <submittedName>
        <fullName evidence="1">Uncharacterized protein</fullName>
    </submittedName>
</protein>
<dbReference type="EMBL" id="SNYC01000004">
    <property type="protein sequence ID" value="TDQ09857.1"/>
    <property type="molecule type" value="Genomic_DNA"/>
</dbReference>